<comment type="caution">
    <text evidence="1">The sequence shown here is derived from an EMBL/GenBank/DDBJ whole genome shotgun (WGS) entry which is preliminary data.</text>
</comment>
<keyword evidence="2" id="KW-1185">Reference proteome</keyword>
<name>A0ABS2VZS1_STRAS</name>
<dbReference type="Proteomes" id="UP000788262">
    <property type="component" value="Unassembled WGS sequence"/>
</dbReference>
<reference evidence="1 2" key="1">
    <citation type="submission" date="2021-02" db="EMBL/GenBank/DDBJ databases">
        <title>Whole genome sequencing of Streptomyces actuosus VRA1.</title>
        <authorList>
            <person name="Sen G."/>
            <person name="Sen A."/>
        </authorList>
    </citation>
    <scope>NUCLEOTIDE SEQUENCE [LARGE SCALE GENOMIC DNA]</scope>
    <source>
        <strain evidence="1 2">VRA1</strain>
    </source>
</reference>
<protein>
    <recommendedName>
        <fullName evidence="3">Transposase</fullName>
    </recommendedName>
</protein>
<evidence type="ECO:0000313" key="2">
    <source>
        <dbReference type="Proteomes" id="UP000788262"/>
    </source>
</evidence>
<evidence type="ECO:0008006" key="3">
    <source>
        <dbReference type="Google" id="ProtNLM"/>
    </source>
</evidence>
<accession>A0ABS2VZS1</accession>
<gene>
    <name evidence="1" type="ORF">JS756_30565</name>
</gene>
<dbReference type="EMBL" id="JAFFZS010000038">
    <property type="protein sequence ID" value="MBN0048375.1"/>
    <property type="molecule type" value="Genomic_DNA"/>
</dbReference>
<evidence type="ECO:0000313" key="1">
    <source>
        <dbReference type="EMBL" id="MBN0048375.1"/>
    </source>
</evidence>
<proteinExistence type="predicted"/>
<sequence>MKNDLGSLAARTVDALAAFTRTRLKKMQYRPGLFDGFIAETGLTWTLPRRHPEAKSPVVRGTG</sequence>
<organism evidence="1 2">
    <name type="scientific">Streptomyces actuosus</name>
    <dbReference type="NCBI Taxonomy" id="1885"/>
    <lineage>
        <taxon>Bacteria</taxon>
        <taxon>Bacillati</taxon>
        <taxon>Actinomycetota</taxon>
        <taxon>Actinomycetes</taxon>
        <taxon>Kitasatosporales</taxon>
        <taxon>Streptomycetaceae</taxon>
        <taxon>Streptomyces</taxon>
    </lineage>
</organism>